<evidence type="ECO:0008006" key="3">
    <source>
        <dbReference type="Google" id="ProtNLM"/>
    </source>
</evidence>
<keyword evidence="1" id="KW-0472">Membrane</keyword>
<keyword evidence="1" id="KW-1133">Transmembrane helix</keyword>
<protein>
    <recommendedName>
        <fullName evidence="3">Peptidase M1 membrane alanine aminopeptidase domain-containing protein</fullName>
    </recommendedName>
</protein>
<dbReference type="EMBL" id="AP019376">
    <property type="protein sequence ID" value="BBH87837.1"/>
    <property type="molecule type" value="Genomic_DNA"/>
</dbReference>
<feature type="transmembrane region" description="Helical" evidence="1">
    <location>
        <begin position="270"/>
        <end position="288"/>
    </location>
</feature>
<evidence type="ECO:0000313" key="2">
    <source>
        <dbReference type="EMBL" id="BBH87837.1"/>
    </source>
</evidence>
<name>A0A455SH91_9CHLR</name>
<sequence length="785" mass="87012">MKNSMSLKAERAHLVRGPLLHARNLLSVCRYEIRLQLSSVASWLCALIICLYMGVINWNMSHNPDVEYYQETVRQGTGALGILLFLLPFLCLLLFRRDRQRKITALLWTRPLSTTSYVVGKWLAISLLSCLIGWLALLVGWMMFCVVLKTVVSLDPWLLLAAIYAVRIPLVVGVALFGICLAPFPLLGVVLTSALVIYHFLFSVHSMLDPLNLTATTLYYSGSIGTGPDGALLWAQTGVMAGLALAALALAVLCFPLREPQAMARLGDRLMPLVLLVLCVALLVPGLLNVQQTSASYRSLGKNPVEPVAARVSQFHVSATIDPKAGTIDGTSTFTVTPERGGLTSFPFALNRGLTIQQLTQGSASLPFHSSAGWTQVELAHTPAAKGEPITLTVHYRGSLVFGRNVYGMTGGGKQADSVNPLPFMSYIGQGLAFLEGAGSNWYPLLWTQEAVQQAFRLPLDTLHVRFPASYQVLSSLGTVRRSADGQWLEVVQQTRMRFPDAAIAALADAQQRSFDQATLFYRASFMQMQSEQIYKAYVRQLIALDRWLAPDKQKEQHWDVVVVPFLETPLIGQGLAFVPESRMLFVPGPLTASFVYRKAGDSIAVKWWWNRIMPEMQYMATRGDESIQNPEPTFMLTGNSRINTMLSGYSATVITDQVLGNGYLQKAMDVCQRFHENTLPGAGQFKDPALTNKLQKEMKDLGIEMCDSSALYLYHVQQEIGHEKLTRFLQHYAQQPGEKKTLDFLQQLGQYIGRDITREAGPYICSGRSASKESTDPLQCVRNE</sequence>
<feature type="transmembrane region" description="Helical" evidence="1">
    <location>
        <begin position="184"/>
        <end position="202"/>
    </location>
</feature>
<evidence type="ECO:0000256" key="1">
    <source>
        <dbReference type="SAM" id="Phobius"/>
    </source>
</evidence>
<feature type="transmembrane region" description="Helical" evidence="1">
    <location>
        <begin position="40"/>
        <end position="58"/>
    </location>
</feature>
<feature type="transmembrane region" description="Helical" evidence="1">
    <location>
        <begin position="122"/>
        <end position="144"/>
    </location>
</feature>
<feature type="transmembrane region" description="Helical" evidence="1">
    <location>
        <begin position="156"/>
        <end position="177"/>
    </location>
</feature>
<feature type="transmembrane region" description="Helical" evidence="1">
    <location>
        <begin position="233"/>
        <end position="258"/>
    </location>
</feature>
<reference evidence="2" key="1">
    <citation type="submission" date="2018-12" db="EMBL/GenBank/DDBJ databases">
        <title>Novel natural products biosynthetic potential of the class Ktedonobacteria.</title>
        <authorList>
            <person name="Zheng Y."/>
            <person name="Saitou A."/>
            <person name="Wang C.M."/>
            <person name="Toyoda A."/>
            <person name="Minakuchi Y."/>
            <person name="Sekiguchi Y."/>
            <person name="Ueda K."/>
            <person name="Takano H."/>
            <person name="Sakai Y."/>
            <person name="Yokota A."/>
            <person name="Yabe S."/>
        </authorList>
    </citation>
    <scope>NUCLEOTIDE SEQUENCE</scope>
    <source>
        <strain evidence="2">COM3</strain>
    </source>
</reference>
<gene>
    <name evidence="2" type="ORF">KTC_25880</name>
</gene>
<organism evidence="2">
    <name type="scientific">Thermosporothrix sp. COM3</name>
    <dbReference type="NCBI Taxonomy" id="2490863"/>
    <lineage>
        <taxon>Bacteria</taxon>
        <taxon>Bacillati</taxon>
        <taxon>Chloroflexota</taxon>
        <taxon>Ktedonobacteria</taxon>
        <taxon>Ktedonobacterales</taxon>
        <taxon>Thermosporotrichaceae</taxon>
        <taxon>Thermosporothrix</taxon>
    </lineage>
</organism>
<dbReference type="AlphaFoldDB" id="A0A455SH91"/>
<feature type="transmembrane region" description="Helical" evidence="1">
    <location>
        <begin position="78"/>
        <end position="95"/>
    </location>
</feature>
<accession>A0A455SH91</accession>
<proteinExistence type="predicted"/>
<keyword evidence="1" id="KW-0812">Transmembrane</keyword>